<dbReference type="PANTHER" id="PTHR30055:SF234">
    <property type="entry name" value="HTH-TYPE TRANSCRIPTIONAL REGULATOR BETI"/>
    <property type="match status" value="1"/>
</dbReference>
<evidence type="ECO:0000256" key="5">
    <source>
        <dbReference type="SAM" id="MobiDB-lite"/>
    </source>
</evidence>
<accession>A0ABV6NUS4</accession>
<organism evidence="7 8">
    <name type="scientific">Plantactinospora siamensis</name>
    <dbReference type="NCBI Taxonomy" id="555372"/>
    <lineage>
        <taxon>Bacteria</taxon>
        <taxon>Bacillati</taxon>
        <taxon>Actinomycetota</taxon>
        <taxon>Actinomycetes</taxon>
        <taxon>Micromonosporales</taxon>
        <taxon>Micromonosporaceae</taxon>
        <taxon>Plantactinospora</taxon>
    </lineage>
</organism>
<feature type="region of interest" description="Disordered" evidence="5">
    <location>
        <begin position="1"/>
        <end position="78"/>
    </location>
</feature>
<feature type="DNA-binding region" description="H-T-H motif" evidence="4">
    <location>
        <begin position="101"/>
        <end position="120"/>
    </location>
</feature>
<protein>
    <submittedName>
        <fullName evidence="7">TetR/AcrR family transcriptional regulator</fullName>
    </submittedName>
</protein>
<evidence type="ECO:0000259" key="6">
    <source>
        <dbReference type="PROSITE" id="PS50977"/>
    </source>
</evidence>
<dbReference type="InterPro" id="IPR009057">
    <property type="entry name" value="Homeodomain-like_sf"/>
</dbReference>
<evidence type="ECO:0000313" key="7">
    <source>
        <dbReference type="EMBL" id="MFC0564535.1"/>
    </source>
</evidence>
<keyword evidence="3" id="KW-0804">Transcription</keyword>
<dbReference type="PANTHER" id="PTHR30055">
    <property type="entry name" value="HTH-TYPE TRANSCRIPTIONAL REGULATOR RUTR"/>
    <property type="match status" value="1"/>
</dbReference>
<dbReference type="InterPro" id="IPR049445">
    <property type="entry name" value="TetR_SbtR-like_C"/>
</dbReference>
<dbReference type="SUPFAM" id="SSF48498">
    <property type="entry name" value="Tetracyclin repressor-like, C-terminal domain"/>
    <property type="match status" value="1"/>
</dbReference>
<dbReference type="RefSeq" id="WP_377337600.1">
    <property type="nucleotide sequence ID" value="NZ_JBHLUE010000006.1"/>
</dbReference>
<evidence type="ECO:0000256" key="1">
    <source>
        <dbReference type="ARBA" id="ARBA00023015"/>
    </source>
</evidence>
<comment type="caution">
    <text evidence="7">The sequence shown here is derived from an EMBL/GenBank/DDBJ whole genome shotgun (WGS) entry which is preliminary data.</text>
</comment>
<dbReference type="PROSITE" id="PS50977">
    <property type="entry name" value="HTH_TETR_2"/>
    <property type="match status" value="1"/>
</dbReference>
<evidence type="ECO:0000313" key="8">
    <source>
        <dbReference type="Proteomes" id="UP001589894"/>
    </source>
</evidence>
<feature type="compositionally biased region" description="Low complexity" evidence="5">
    <location>
        <begin position="34"/>
        <end position="71"/>
    </location>
</feature>
<keyword evidence="1" id="KW-0805">Transcription regulation</keyword>
<reference evidence="7 8" key="1">
    <citation type="submission" date="2024-09" db="EMBL/GenBank/DDBJ databases">
        <authorList>
            <person name="Sun Q."/>
            <person name="Mori K."/>
        </authorList>
    </citation>
    <scope>NUCLEOTIDE SEQUENCE [LARGE SCALE GENOMIC DNA]</scope>
    <source>
        <strain evidence="7 8">TBRC 2205</strain>
    </source>
</reference>
<dbReference type="Gene3D" id="1.10.357.10">
    <property type="entry name" value="Tetracycline Repressor, domain 2"/>
    <property type="match status" value="1"/>
</dbReference>
<feature type="compositionally biased region" description="Basic and acidic residues" evidence="5">
    <location>
        <begin position="19"/>
        <end position="31"/>
    </location>
</feature>
<dbReference type="PRINTS" id="PR00455">
    <property type="entry name" value="HTHTETR"/>
</dbReference>
<dbReference type="EMBL" id="JBHLUE010000006">
    <property type="protein sequence ID" value="MFC0564535.1"/>
    <property type="molecule type" value="Genomic_DNA"/>
</dbReference>
<dbReference type="InterPro" id="IPR036271">
    <property type="entry name" value="Tet_transcr_reg_TetR-rel_C_sf"/>
</dbReference>
<evidence type="ECO:0000256" key="3">
    <source>
        <dbReference type="ARBA" id="ARBA00023163"/>
    </source>
</evidence>
<dbReference type="Pfam" id="PF00440">
    <property type="entry name" value="TetR_N"/>
    <property type="match status" value="1"/>
</dbReference>
<proteinExistence type="predicted"/>
<dbReference type="Proteomes" id="UP001589894">
    <property type="component" value="Unassembled WGS sequence"/>
</dbReference>
<evidence type="ECO:0000256" key="4">
    <source>
        <dbReference type="PROSITE-ProRule" id="PRU00335"/>
    </source>
</evidence>
<keyword evidence="2 4" id="KW-0238">DNA-binding</keyword>
<evidence type="ECO:0000256" key="2">
    <source>
        <dbReference type="ARBA" id="ARBA00023125"/>
    </source>
</evidence>
<sequence>MTPPAGDRPRAQADQPQAQDDRPQAQDDRPRAKAGQPQAQADQPQGQADQPQDQAAQPRARADRAPAGAADRPLRADARRNRARLLTVAEQVIADRGAGVSTEEIARTAGVGIGTLFRHFPTKEDLLTAVYAERLRGVADKAAELADAQDAGAALRGLLTYVVGRSAVKNTLVAALAAAGVDPEDDETGAAKRRYTTVLAGLLDRAQRAGAVRADVGLPELHALIVGASRTAELTPDPTVRARALAVVLDGLRPPPP</sequence>
<dbReference type="SUPFAM" id="SSF46689">
    <property type="entry name" value="Homeodomain-like"/>
    <property type="match status" value="1"/>
</dbReference>
<dbReference type="InterPro" id="IPR001647">
    <property type="entry name" value="HTH_TetR"/>
</dbReference>
<dbReference type="InterPro" id="IPR050109">
    <property type="entry name" value="HTH-type_TetR-like_transc_reg"/>
</dbReference>
<dbReference type="Pfam" id="PF21597">
    <property type="entry name" value="TetR_C_43"/>
    <property type="match status" value="1"/>
</dbReference>
<name>A0ABV6NUS4_9ACTN</name>
<gene>
    <name evidence="7" type="ORF">ACFFHU_10360</name>
</gene>
<keyword evidence="8" id="KW-1185">Reference proteome</keyword>
<feature type="domain" description="HTH tetR-type" evidence="6">
    <location>
        <begin position="79"/>
        <end position="138"/>
    </location>
</feature>